<keyword evidence="4" id="KW-1185">Reference proteome</keyword>
<dbReference type="Proteomes" id="UP000587462">
    <property type="component" value="Unassembled WGS sequence"/>
</dbReference>
<evidence type="ECO:0000313" key="3">
    <source>
        <dbReference type="EMBL" id="NVK78011.1"/>
    </source>
</evidence>
<keyword evidence="2" id="KW-1133">Transmembrane helix</keyword>
<keyword evidence="2" id="KW-0812">Transmembrane</keyword>
<organism evidence="3 4">
    <name type="scientific">Streptomyces morookaense</name>
    <name type="common">Streptoverticillium morookaense</name>
    <dbReference type="NCBI Taxonomy" id="1970"/>
    <lineage>
        <taxon>Bacteria</taxon>
        <taxon>Bacillati</taxon>
        <taxon>Actinomycetota</taxon>
        <taxon>Actinomycetes</taxon>
        <taxon>Kitasatosporales</taxon>
        <taxon>Streptomycetaceae</taxon>
        <taxon>Streptomyces</taxon>
    </lineage>
</organism>
<proteinExistence type="predicted"/>
<reference evidence="3 4" key="1">
    <citation type="submission" date="2020-04" db="EMBL/GenBank/DDBJ databases">
        <title>Draft Genome Sequence of Streptomyces morookaense DSM 40503, an 8-azaguanine-producing strain.</title>
        <authorList>
            <person name="Qi J."/>
            <person name="Gao J.-M."/>
        </authorList>
    </citation>
    <scope>NUCLEOTIDE SEQUENCE [LARGE SCALE GENOMIC DNA]</scope>
    <source>
        <strain evidence="3 4">DSM 40503</strain>
    </source>
</reference>
<dbReference type="AlphaFoldDB" id="A0A7Y7B3N9"/>
<sequence length="309" mass="31801">MPAEGGPKQDRSARPAEQPKAEGKGDDSRTSEGKDRQPQSHKGDGPVTYTLVDGHRMAVGKDNPHQFRGEVVENGHAVLIMSSSDETDVAYWGGMRVALHPDGTVESSWIVDHPSKPYRKDADPHISDPGRFEGTPVSIAKGLVAVLRRDPNDGGPEAWIREVGPGWKPGDPYIVRVAAVLNRENRTDTVGGLHLSLEGADGPTPVLKVDGKAYPFPKVAEGANGGGSTGTSAARGGAHAQTAGTAALPAADAAAQTKAIPEGGVAAGAEGVREGNDTALVAAIGGFAAVSAAGIAFTVLRRRAVGVRG</sequence>
<feature type="region of interest" description="Disordered" evidence="1">
    <location>
        <begin position="1"/>
        <end position="49"/>
    </location>
</feature>
<keyword evidence="2" id="KW-0472">Membrane</keyword>
<name>A0A7Y7B3N9_STRMO</name>
<feature type="transmembrane region" description="Helical" evidence="2">
    <location>
        <begin position="279"/>
        <end position="300"/>
    </location>
</feature>
<feature type="compositionally biased region" description="Basic and acidic residues" evidence="1">
    <location>
        <begin position="7"/>
        <end position="44"/>
    </location>
</feature>
<dbReference type="RefSeq" id="WP_171079770.1">
    <property type="nucleotide sequence ID" value="NZ_BNBU01000002.1"/>
</dbReference>
<evidence type="ECO:0000256" key="2">
    <source>
        <dbReference type="SAM" id="Phobius"/>
    </source>
</evidence>
<evidence type="ECO:0000256" key="1">
    <source>
        <dbReference type="SAM" id="MobiDB-lite"/>
    </source>
</evidence>
<protein>
    <submittedName>
        <fullName evidence="3">Uncharacterized protein</fullName>
    </submittedName>
</protein>
<evidence type="ECO:0000313" key="4">
    <source>
        <dbReference type="Proteomes" id="UP000587462"/>
    </source>
</evidence>
<accession>A0A7Y7B3N9</accession>
<comment type="caution">
    <text evidence="3">The sequence shown here is derived from an EMBL/GenBank/DDBJ whole genome shotgun (WGS) entry which is preliminary data.</text>
</comment>
<dbReference type="EMBL" id="JABBXF010000018">
    <property type="protein sequence ID" value="NVK78011.1"/>
    <property type="molecule type" value="Genomic_DNA"/>
</dbReference>
<gene>
    <name evidence="3" type="ORF">HG542_10070</name>
</gene>